<protein>
    <recommendedName>
        <fullName evidence="4">Secreted protein</fullName>
    </recommendedName>
</protein>
<dbReference type="EMBL" id="BAAALD010000014">
    <property type="protein sequence ID" value="GAA1078999.1"/>
    <property type="molecule type" value="Genomic_DNA"/>
</dbReference>
<sequence>MLSAALSTSRVPSLLTATTRSSGTVTSRVVPADVTCVAAPVLSVACPPATGHNLAELPGVSGLHPGTPLWHGCLFATSPVDVAPGPLGHCQTGSQQERRRLRPNEQYSIRGTQRGGSPLKSPPIHRNLKSGHTVERFAIVER</sequence>
<dbReference type="Proteomes" id="UP001499987">
    <property type="component" value="Unassembled WGS sequence"/>
</dbReference>
<accession>A0ABP4DY79</accession>
<evidence type="ECO:0000313" key="2">
    <source>
        <dbReference type="EMBL" id="GAA1078999.1"/>
    </source>
</evidence>
<gene>
    <name evidence="2" type="ORF">GCM10009663_21410</name>
</gene>
<comment type="caution">
    <text evidence="2">The sequence shown here is derived from an EMBL/GenBank/DDBJ whole genome shotgun (WGS) entry which is preliminary data.</text>
</comment>
<reference evidence="3" key="1">
    <citation type="journal article" date="2019" name="Int. J. Syst. Evol. Microbiol.">
        <title>The Global Catalogue of Microorganisms (GCM) 10K type strain sequencing project: providing services to taxonomists for standard genome sequencing and annotation.</title>
        <authorList>
            <consortium name="The Broad Institute Genomics Platform"/>
            <consortium name="The Broad Institute Genome Sequencing Center for Infectious Disease"/>
            <person name="Wu L."/>
            <person name="Ma J."/>
        </authorList>
    </citation>
    <scope>NUCLEOTIDE SEQUENCE [LARGE SCALE GENOMIC DNA]</scope>
    <source>
        <strain evidence="3">JCM 13002</strain>
    </source>
</reference>
<proteinExistence type="predicted"/>
<evidence type="ECO:0000256" key="1">
    <source>
        <dbReference type="SAM" id="MobiDB-lite"/>
    </source>
</evidence>
<organism evidence="2 3">
    <name type="scientific">Kitasatospora arboriphila</name>
    <dbReference type="NCBI Taxonomy" id="258052"/>
    <lineage>
        <taxon>Bacteria</taxon>
        <taxon>Bacillati</taxon>
        <taxon>Actinomycetota</taxon>
        <taxon>Actinomycetes</taxon>
        <taxon>Kitasatosporales</taxon>
        <taxon>Streptomycetaceae</taxon>
        <taxon>Kitasatospora</taxon>
    </lineage>
</organism>
<keyword evidence="3" id="KW-1185">Reference proteome</keyword>
<evidence type="ECO:0000313" key="3">
    <source>
        <dbReference type="Proteomes" id="UP001499987"/>
    </source>
</evidence>
<feature type="region of interest" description="Disordered" evidence="1">
    <location>
        <begin position="89"/>
        <end position="128"/>
    </location>
</feature>
<name>A0ABP4DY79_9ACTN</name>
<evidence type="ECO:0008006" key="4">
    <source>
        <dbReference type="Google" id="ProtNLM"/>
    </source>
</evidence>